<sequence length="72" mass="7460">MNPSPPPQVLPAAELGQGTLQESYQGLHHALTPSAPPNMAVTSLPGALEDAGSYSGLQDNLRESNSYLADGE</sequence>
<keyword evidence="3" id="KW-1185">Reference proteome</keyword>
<name>A0A5B7GAS6_PORTR</name>
<reference evidence="2 3" key="1">
    <citation type="submission" date="2019-05" db="EMBL/GenBank/DDBJ databases">
        <title>Another draft genome of Portunus trituberculatus and its Hox gene families provides insights of decapod evolution.</title>
        <authorList>
            <person name="Jeong J.-H."/>
            <person name="Song I."/>
            <person name="Kim S."/>
            <person name="Choi T."/>
            <person name="Kim D."/>
            <person name="Ryu S."/>
            <person name="Kim W."/>
        </authorList>
    </citation>
    <scope>NUCLEOTIDE SEQUENCE [LARGE SCALE GENOMIC DNA]</scope>
    <source>
        <tissue evidence="2">Muscle</tissue>
    </source>
</reference>
<dbReference type="OrthoDB" id="6159439at2759"/>
<gene>
    <name evidence="2" type="ORF">E2C01_051136</name>
</gene>
<dbReference type="AlphaFoldDB" id="A0A5B7GAS6"/>
<evidence type="ECO:0000313" key="3">
    <source>
        <dbReference type="Proteomes" id="UP000324222"/>
    </source>
</evidence>
<feature type="compositionally biased region" description="Polar residues" evidence="1">
    <location>
        <begin position="55"/>
        <end position="72"/>
    </location>
</feature>
<feature type="region of interest" description="Disordered" evidence="1">
    <location>
        <begin position="53"/>
        <end position="72"/>
    </location>
</feature>
<accession>A0A5B7GAS6</accession>
<dbReference type="Proteomes" id="UP000324222">
    <property type="component" value="Unassembled WGS sequence"/>
</dbReference>
<evidence type="ECO:0000256" key="1">
    <source>
        <dbReference type="SAM" id="MobiDB-lite"/>
    </source>
</evidence>
<organism evidence="2 3">
    <name type="scientific">Portunus trituberculatus</name>
    <name type="common">Swimming crab</name>
    <name type="synonym">Neptunus trituberculatus</name>
    <dbReference type="NCBI Taxonomy" id="210409"/>
    <lineage>
        <taxon>Eukaryota</taxon>
        <taxon>Metazoa</taxon>
        <taxon>Ecdysozoa</taxon>
        <taxon>Arthropoda</taxon>
        <taxon>Crustacea</taxon>
        <taxon>Multicrustacea</taxon>
        <taxon>Malacostraca</taxon>
        <taxon>Eumalacostraca</taxon>
        <taxon>Eucarida</taxon>
        <taxon>Decapoda</taxon>
        <taxon>Pleocyemata</taxon>
        <taxon>Brachyura</taxon>
        <taxon>Eubrachyura</taxon>
        <taxon>Portunoidea</taxon>
        <taxon>Portunidae</taxon>
        <taxon>Portuninae</taxon>
        <taxon>Portunus</taxon>
    </lineage>
</organism>
<protein>
    <submittedName>
        <fullName evidence="2">Uncharacterized protein</fullName>
    </submittedName>
</protein>
<dbReference type="EMBL" id="VSRR010014550">
    <property type="protein sequence ID" value="MPC57161.1"/>
    <property type="molecule type" value="Genomic_DNA"/>
</dbReference>
<evidence type="ECO:0000313" key="2">
    <source>
        <dbReference type="EMBL" id="MPC57161.1"/>
    </source>
</evidence>
<comment type="caution">
    <text evidence="2">The sequence shown here is derived from an EMBL/GenBank/DDBJ whole genome shotgun (WGS) entry which is preliminary data.</text>
</comment>
<proteinExistence type="predicted"/>